<feature type="compositionally biased region" description="Low complexity" evidence="1">
    <location>
        <begin position="327"/>
        <end position="383"/>
    </location>
</feature>
<name>A0ABR2K626_9EUKA</name>
<dbReference type="PANTHER" id="PTHR36812:SF9">
    <property type="entry name" value="MYB-LIKE PROTEIN X ISOFORM X1"/>
    <property type="match status" value="1"/>
</dbReference>
<dbReference type="PANTHER" id="PTHR36812">
    <property type="entry name" value="NEUROFILAMENT TRIPLET M PROTEIN-LIKE PROTEIN"/>
    <property type="match status" value="1"/>
</dbReference>
<organism evidence="3 4">
    <name type="scientific">Tritrichomonas musculus</name>
    <dbReference type="NCBI Taxonomy" id="1915356"/>
    <lineage>
        <taxon>Eukaryota</taxon>
        <taxon>Metamonada</taxon>
        <taxon>Parabasalia</taxon>
        <taxon>Tritrichomonadida</taxon>
        <taxon>Tritrichomonadidae</taxon>
        <taxon>Tritrichomonas</taxon>
    </lineage>
</organism>
<protein>
    <recommendedName>
        <fullName evidence="5">Chorein N-terminal domain-containing protein</fullName>
    </recommendedName>
</protein>
<reference evidence="3 4" key="1">
    <citation type="submission" date="2024-04" db="EMBL/GenBank/DDBJ databases">
        <title>Tritrichomonas musculus Genome.</title>
        <authorList>
            <person name="Alves-Ferreira E."/>
            <person name="Grigg M."/>
            <person name="Lorenzi H."/>
            <person name="Galac M."/>
        </authorList>
    </citation>
    <scope>NUCLEOTIDE SEQUENCE [LARGE SCALE GENOMIC DNA]</scope>
    <source>
        <strain evidence="3 4">EAF2021</strain>
    </source>
</reference>
<keyword evidence="2" id="KW-0472">Membrane</keyword>
<accession>A0ABR2K626</accession>
<evidence type="ECO:0000313" key="3">
    <source>
        <dbReference type="EMBL" id="KAK8886362.1"/>
    </source>
</evidence>
<comment type="caution">
    <text evidence="3">The sequence shown here is derived from an EMBL/GenBank/DDBJ whole genome shotgun (WGS) entry which is preliminary data.</text>
</comment>
<dbReference type="EMBL" id="JAPFFF010000007">
    <property type="protein sequence ID" value="KAK8886362.1"/>
    <property type="molecule type" value="Genomic_DNA"/>
</dbReference>
<feature type="transmembrane region" description="Helical" evidence="2">
    <location>
        <begin position="2395"/>
        <end position="2417"/>
    </location>
</feature>
<keyword evidence="2" id="KW-1133">Transmembrane helix</keyword>
<gene>
    <name evidence="3" type="ORF">M9Y10_041825</name>
</gene>
<evidence type="ECO:0008006" key="5">
    <source>
        <dbReference type="Google" id="ProtNLM"/>
    </source>
</evidence>
<evidence type="ECO:0000313" key="4">
    <source>
        <dbReference type="Proteomes" id="UP001470230"/>
    </source>
</evidence>
<evidence type="ECO:0000256" key="1">
    <source>
        <dbReference type="SAM" id="MobiDB-lite"/>
    </source>
</evidence>
<feature type="transmembrane region" description="Helical" evidence="2">
    <location>
        <begin position="2359"/>
        <end position="2383"/>
    </location>
</feature>
<feature type="region of interest" description="Disordered" evidence="1">
    <location>
        <begin position="327"/>
        <end position="387"/>
    </location>
</feature>
<proteinExistence type="predicted"/>
<dbReference type="Proteomes" id="UP001470230">
    <property type="component" value="Unassembled WGS sequence"/>
</dbReference>
<sequence length="2432" mass="283161">MGFEEYFARFISSLLYSYSEELDKSNIESLSISISRNSISAKLKDIIVYRNSFLQHGLPFFVRFGLISNISMKLSLKESNQFEINDIFFYLRFIDSKKFPTVEELNEMRDHQLYAHELFKDKVSYIMNKYLLSNFNEQIKNIIMYSFVSISNIYFCIELNDSIVSIFIDHIQLIGNRIQPKAKTDNNNINEELQMKMSIIGLKVFMIQKNKQENHDFFIEDDNNFIQNMKQFFDKLIHVNNDDDTKITKDCIIDIDEIDAVIRYDSQKNLKISINNEQKIEDTINLSLWQINSLAKILPDFIKFRKYFLTKHIQRPTFLLKEINKNENNQNNNENNQNNNENNQNNNENNNNDNNNNNNDKSNNNNSNNININSNSFDNNYNNGVEIDDRTKNNIRMSEAVGDGDVEEDGSDDDDVSGAWLFAHRCAIEINRDRSSSENSANPILGQFIPSFIKRSQYLKIWQSFKNKPFNPILLNRLDHTLTYHQITLFRYMAELMRKKWSRKPLTREDVYKALEFVEMDLPNLIIFFLKRSFVGITFSKVITNLHMYEKNDNDYYLSLSLLNPNISMFIDDFESLNFGFNFSSFKLRDSENNKIIESVENGTQGFNFSAAFFSQAYRVHNNFMNKKIKDPNDNSILDDLTIMKINATIKNEVFVMSKNEFFNFLNKIDLEEIFSILFSNEEAVDDLKSRLELSALFDISQDSPLCSLFEKIDIDFNMDNCQLSFLLNDPFQLTFVYDKLLIQRQQQQLELENKQQSINAKSKLTGNVRKIFRKSDLIFDMTNASLIFGNSNIEKILTTEISIHTIFMISQKKILVFISPLFFQSNWNEIKELKGVFSELLKIFDEIESNPIKKSSFKLPKLFSEIEITGGIPTITLSLDLPSSQHKLLTFVIDTVQFGGFLEDFNLKATVNKVTFEDLLEINNISFDLKTKHLITEKVTFLMMKMLAILPRDVMSLIELTPLTANFSFLMKTLSVDLSFDWIEEPIDYTVTNFSGYCDSSKDDLIHLKCFVNCINLCHKPLIKNQDVTGTIGLLKTINIYVDFGDLELIFLHEIFGLAFNNRWKIKEVFPVDFVLDWSIKADSILIEDLVYCENALIYIQMSDCAFGGDVMIESLEIVYVNLKKKDPISISFDLTRHYFSAALNFDYIEIDFYRITSLLQYFLHFPFHITEPLTLDVRIMPTTIGLQFDLTGKNVIHPTLSIYDNIDEEPNMNSNTNLNEESEMSFERDDMLFINLRSSLYFDGSKVSISMEMNDFEIYYGNERFLSIPYIEVYGDNQWQMSIPLIDCDFSSLHLIEKLMKIANSLPHLSLNLWNIQLSLVDILTQFKISTVRCLLLNKSVQFSVNQIFASFLNYELNMKCSVSAFLYSTWFARSEILRIDEVKFQCLFNNDDKLFDAKMLINSPVSFWFDNESFNCLKSISDDKKEFLTIINKTDHCFTTKFGKISEKSTFSFHDFFDDEDFELTFSHGTIPIKRENFDNKGEMKVIFEHLEDELLLYLNEKNQLKITYVFTIVNKTETDFKIEYKFKKYQVKSKSVIHKLPVISGTFKINGQIVNSSCLLNNVYFVKVTKRSIVIQPEYYIINECPFDIKINRVSYKRYSKSEFTLNIANNPNATVESILFPAQTINISEVKVKKFISYKLKSVYDFDLPFVLRVQVIEKVDSESVKTLIFSPSTIIKSKIQNLLISPDKINCFPLTCDNDFAFSPHKKFISRVFLTTSEEFGFSEIILNEKENHKNEDELIVLYSINDERVAYPFTLKRSIKKYPYYNIEILTVSPYITVKNDTGCNLMIYLPNSKNFLIEKDKIKELNEIESSFNFNFSVEEPLNSKKIKSQQSKPQLFNLSFSSKANSLINSNNISNRSFYFNFNDICSQKVVAAGFFMPIEVSVKNKKRSVSKMITFSFAKTFPCRFVNLSNYTLKIESKEFKPKTAYLYAPSHRMHATPIAQSFKLNSQNKSISFTNDPFSISQIGIQKLICEEIAQDENEADNLDLRKELFYIEEHKLASGSMIREIVVSDSLDEIERYKFGFLNGHSKIERTQSYIENEESKIGFAIEAFMNDVTFSLFEQSPEMALSLHMKTVRFLVNQTSSSSLIENESLDVDLNQFFLSLGTIEVRNFNRQLVVGTKERHEFMKLSVKNLFSPFHIQEIDFSIKPFYFKFDLSFLTFFASLFLNDQNLNGKIRYCIKDDENGIDYSNGLDLLNNFLNDGLIEKVKIDPISIWFSFEVGQKISPYFPQFLRIIPSAKPYHIDIKKIEIEEIDLQKKLFKNADSELKTRRSKLTFVIKNVSKFIFSLNIFGSPYSLLERQFFQKFGCFSIFSFVFGFLENITDYIRCVCHFFGGQENLRLKDPKSPIIWGFTSLFMSVFNGLGVFIHCLLADKNPLKAVWKSAFCGAGGVFDALCGIFMFIRSLFADDFDIEKELQYDDE</sequence>
<keyword evidence="2" id="KW-0812">Transmembrane</keyword>
<keyword evidence="4" id="KW-1185">Reference proteome</keyword>
<evidence type="ECO:0000256" key="2">
    <source>
        <dbReference type="SAM" id="Phobius"/>
    </source>
</evidence>